<reference evidence="2" key="1">
    <citation type="submission" date="2017-07" db="EMBL/GenBank/DDBJ databases">
        <title>Taro Niue Genome Assembly and Annotation.</title>
        <authorList>
            <person name="Atibalentja N."/>
            <person name="Keating K."/>
            <person name="Fields C.J."/>
        </authorList>
    </citation>
    <scope>NUCLEOTIDE SEQUENCE</scope>
    <source>
        <strain evidence="2">Niue_2</strain>
        <tissue evidence="2">Leaf</tissue>
    </source>
</reference>
<accession>A0A843X4C5</accession>
<evidence type="ECO:0000313" key="2">
    <source>
        <dbReference type="EMBL" id="MQM14858.1"/>
    </source>
</evidence>
<organism evidence="2 3">
    <name type="scientific">Colocasia esculenta</name>
    <name type="common">Wild taro</name>
    <name type="synonym">Arum esculentum</name>
    <dbReference type="NCBI Taxonomy" id="4460"/>
    <lineage>
        <taxon>Eukaryota</taxon>
        <taxon>Viridiplantae</taxon>
        <taxon>Streptophyta</taxon>
        <taxon>Embryophyta</taxon>
        <taxon>Tracheophyta</taxon>
        <taxon>Spermatophyta</taxon>
        <taxon>Magnoliopsida</taxon>
        <taxon>Liliopsida</taxon>
        <taxon>Araceae</taxon>
        <taxon>Aroideae</taxon>
        <taxon>Colocasieae</taxon>
        <taxon>Colocasia</taxon>
    </lineage>
</organism>
<gene>
    <name evidence="2" type="ORF">Taro_047794</name>
</gene>
<evidence type="ECO:0000313" key="3">
    <source>
        <dbReference type="Proteomes" id="UP000652761"/>
    </source>
</evidence>
<protein>
    <submittedName>
        <fullName evidence="2">Uncharacterized protein</fullName>
    </submittedName>
</protein>
<proteinExistence type="predicted"/>
<dbReference type="EMBL" id="NMUH01006262">
    <property type="protein sequence ID" value="MQM14858.1"/>
    <property type="molecule type" value="Genomic_DNA"/>
</dbReference>
<name>A0A843X4C5_COLES</name>
<comment type="caution">
    <text evidence="2">The sequence shown here is derived from an EMBL/GenBank/DDBJ whole genome shotgun (WGS) entry which is preliminary data.</text>
</comment>
<keyword evidence="3" id="KW-1185">Reference proteome</keyword>
<evidence type="ECO:0000256" key="1">
    <source>
        <dbReference type="SAM" id="MobiDB-lite"/>
    </source>
</evidence>
<feature type="region of interest" description="Disordered" evidence="1">
    <location>
        <begin position="92"/>
        <end position="132"/>
    </location>
</feature>
<dbReference type="AlphaFoldDB" id="A0A843X4C5"/>
<dbReference type="Proteomes" id="UP000652761">
    <property type="component" value="Unassembled WGS sequence"/>
</dbReference>
<sequence length="207" mass="22103">MADPLPEERTDGVPSHSAFSGMAEVDVDCPGFTYAELGASREECSSAPVEVYIPRPVEEPPVGTTSFGVSFSIPSWGISMSPLLDFPAQSAFQVGDTTGGGGDTVPNSDEESSPPLEVGAPPEHGIRWPAGAQPTPHFADDSCWEFLVGRITALVDSTDPAPIEVIREALEQHTGSAFGMGVQQERWMNFITDVCTWNALGFMLSRD</sequence>